<keyword evidence="2" id="KW-1185">Reference proteome</keyword>
<dbReference type="AlphaFoldDB" id="A0AAE3Z8F6"/>
<name>A0AAE3Z8F6_9ACTN</name>
<protein>
    <submittedName>
        <fullName evidence="1">Uncharacterized protein</fullName>
    </submittedName>
</protein>
<proteinExistence type="predicted"/>
<gene>
    <name evidence="1" type="ORF">JOF55_000427</name>
</gene>
<evidence type="ECO:0000313" key="2">
    <source>
        <dbReference type="Proteomes" id="UP001180845"/>
    </source>
</evidence>
<dbReference type="RefSeq" id="WP_310268689.1">
    <property type="nucleotide sequence ID" value="NZ_JAVDXW010000001.1"/>
</dbReference>
<dbReference type="EMBL" id="JAVDXW010000001">
    <property type="protein sequence ID" value="MDR7300246.1"/>
    <property type="molecule type" value="Genomic_DNA"/>
</dbReference>
<organism evidence="1 2">
    <name type="scientific">Haloactinomyces albus</name>
    <dbReference type="NCBI Taxonomy" id="1352928"/>
    <lineage>
        <taxon>Bacteria</taxon>
        <taxon>Bacillati</taxon>
        <taxon>Actinomycetota</taxon>
        <taxon>Actinomycetes</taxon>
        <taxon>Actinopolysporales</taxon>
        <taxon>Actinopolysporaceae</taxon>
        <taxon>Haloactinomyces</taxon>
    </lineage>
</organism>
<dbReference type="Proteomes" id="UP001180845">
    <property type="component" value="Unassembled WGS sequence"/>
</dbReference>
<comment type="caution">
    <text evidence="1">The sequence shown here is derived from an EMBL/GenBank/DDBJ whole genome shotgun (WGS) entry which is preliminary data.</text>
</comment>
<reference evidence="1" key="1">
    <citation type="submission" date="2023-07" db="EMBL/GenBank/DDBJ databases">
        <title>Sequencing the genomes of 1000 actinobacteria strains.</title>
        <authorList>
            <person name="Klenk H.-P."/>
        </authorList>
    </citation>
    <scope>NUCLEOTIDE SEQUENCE</scope>
    <source>
        <strain evidence="1">DSM 45977</strain>
    </source>
</reference>
<accession>A0AAE3Z8F6</accession>
<sequence length="157" mass="15997">MRHPLLHGMAAGAAGTTALNTATYLDMALRGRPASTTPEQTVRRVEDLVGASLAASGADTEPAGNRRSGLGALLGVTTGIGAGMFYGSVRARCPKAPLTLMSLLAGAAANVGSVAPMSALGVSDPRQWPASSWVMDLLPHLAYGLATAAVYDRLAPR</sequence>
<evidence type="ECO:0000313" key="1">
    <source>
        <dbReference type="EMBL" id="MDR7300246.1"/>
    </source>
</evidence>